<name>A0A848DA21_9EURY</name>
<evidence type="ECO:0000313" key="1">
    <source>
        <dbReference type="EMBL" id="NMG83416.1"/>
    </source>
</evidence>
<dbReference type="Proteomes" id="UP000606580">
    <property type="component" value="Unassembled WGS sequence"/>
</dbReference>
<sequence>MRLTIKTRLRDFIITTDDWIFAVADYTHQSGIRCILRYVPDKEGERLKNGVRYRKLDFDDAFTFMKKHRPSWVKDVHIVPFDQVKQVLNPVRRIPDLIDTSPEAAVIVQVLSDGEIPLSQMGITGSHLPGLTNKTSDIDFIVYGKYWFKARDLIAKAKKTGGAICEINDEMWHRIYNKRIPATTFEEFILHEKRKGNRGMVKNTYFDLLYVRDWNDIKPLPTGVDIKHKKIEAMVTNADYAFDAPSIYKIDHPEIKYVLSYTHTYAGQARRGEQIEAEGMVEQIGKIKRLVVGTSREPKNEWIRSLTLIQETAQLRCAENNW</sequence>
<reference evidence="1" key="1">
    <citation type="journal article" date="2020" name="MBio">
        <title>'Candidatus Ethanoperedens,' a Thermophilic Genus of Archaea Mediating the Anaerobic Oxidation of Ethane.</title>
        <authorList>
            <person name="Hahn C.J."/>
            <person name="Laso-Perez R."/>
            <person name="Vulcano F."/>
            <person name="Vaziourakis K.M."/>
            <person name="Stokke R."/>
            <person name="Steen I.H."/>
            <person name="Teske A."/>
            <person name="Boetius A."/>
            <person name="Liebeke M."/>
            <person name="Amann R."/>
            <person name="Knittel K."/>
            <person name="Wegener G."/>
        </authorList>
    </citation>
    <scope>NUCLEOTIDE SEQUENCE</scope>
    <source>
        <strain evidence="1">GoM-Arc1-LC-WB58</strain>
    </source>
</reference>
<accession>A0A848DA21</accession>
<comment type="caution">
    <text evidence="1">The sequence shown here is derived from an EMBL/GenBank/DDBJ whole genome shotgun (WGS) entry which is preliminary data.</text>
</comment>
<proteinExistence type="predicted"/>
<dbReference type="AlphaFoldDB" id="A0A848DA21"/>
<protein>
    <submittedName>
        <fullName evidence="1">DNA polymerase subunit beta</fullName>
    </submittedName>
</protein>
<dbReference type="EMBL" id="WNEG01000081">
    <property type="protein sequence ID" value="NMG83416.1"/>
    <property type="molecule type" value="Genomic_DNA"/>
</dbReference>
<evidence type="ECO:0000313" key="2">
    <source>
        <dbReference type="Proteomes" id="UP000606580"/>
    </source>
</evidence>
<organism evidence="1 2">
    <name type="scientific">Candidatus Ethanoperedens thermophilum</name>
    <dbReference type="NCBI Taxonomy" id="2766897"/>
    <lineage>
        <taxon>Archaea</taxon>
        <taxon>Methanobacteriati</taxon>
        <taxon>Methanobacteriota</taxon>
        <taxon>Stenosarchaea group</taxon>
        <taxon>Methanomicrobia</taxon>
        <taxon>Methanosarcinales</taxon>
        <taxon>Methanosarcinales incertae sedis</taxon>
        <taxon>GOM Arc I cluster</taxon>
        <taxon>Candidatus Ethanoperedens</taxon>
    </lineage>
</organism>
<gene>
    <name evidence="1" type="ORF">GIS02_04335</name>
</gene>